<gene>
    <name evidence="1" type="ORF">SAMN05444365_10156</name>
</gene>
<dbReference type="AlphaFoldDB" id="A0A1H3FKV2"/>
<accession>A0A1H3FKV2</accession>
<dbReference type="STRING" id="405436.SAMN05444365_10156"/>
<sequence>MSDDNATVKPLDEYAEAAVQRLLTEHAQVAEQGITVVRRDHTLLLRGEVASPQRRDEILRLVTEHFPDVTIACDIGVTRAPEPSEVEELP</sequence>
<evidence type="ECO:0000313" key="2">
    <source>
        <dbReference type="Proteomes" id="UP000242415"/>
    </source>
</evidence>
<dbReference type="OrthoDB" id="3396286at2"/>
<proteinExistence type="predicted"/>
<organism evidence="1 2">
    <name type="scientific">Micromonospora pattaloongensis</name>
    <dbReference type="NCBI Taxonomy" id="405436"/>
    <lineage>
        <taxon>Bacteria</taxon>
        <taxon>Bacillati</taxon>
        <taxon>Actinomycetota</taxon>
        <taxon>Actinomycetes</taxon>
        <taxon>Micromonosporales</taxon>
        <taxon>Micromonosporaceae</taxon>
        <taxon>Micromonospora</taxon>
    </lineage>
</organism>
<reference evidence="2" key="1">
    <citation type="submission" date="2016-10" db="EMBL/GenBank/DDBJ databases">
        <authorList>
            <person name="Varghese N."/>
            <person name="Submissions S."/>
        </authorList>
    </citation>
    <scope>NUCLEOTIDE SEQUENCE [LARGE SCALE GENOMIC DNA]</scope>
    <source>
        <strain evidence="2">DSM 45245</strain>
    </source>
</reference>
<keyword evidence="2" id="KW-1185">Reference proteome</keyword>
<dbReference type="Proteomes" id="UP000242415">
    <property type="component" value="Unassembled WGS sequence"/>
</dbReference>
<name>A0A1H3FKV2_9ACTN</name>
<evidence type="ECO:0000313" key="1">
    <source>
        <dbReference type="EMBL" id="SDX91560.1"/>
    </source>
</evidence>
<dbReference type="RefSeq" id="WP_091549934.1">
    <property type="nucleotide sequence ID" value="NZ_FNPH01000001.1"/>
</dbReference>
<dbReference type="EMBL" id="FNPH01000001">
    <property type="protein sequence ID" value="SDX91560.1"/>
    <property type="molecule type" value="Genomic_DNA"/>
</dbReference>
<evidence type="ECO:0008006" key="3">
    <source>
        <dbReference type="Google" id="ProtNLM"/>
    </source>
</evidence>
<protein>
    <recommendedName>
        <fullName evidence="3">BON domain-containing protein</fullName>
    </recommendedName>
</protein>